<reference evidence="2" key="1">
    <citation type="submission" date="2020-02" db="EMBL/GenBank/DDBJ databases">
        <authorList>
            <person name="Meier V. D."/>
        </authorList>
    </citation>
    <scope>NUCLEOTIDE SEQUENCE</scope>
    <source>
        <strain evidence="2">AVDCRST_MAG35</strain>
    </source>
</reference>
<evidence type="ECO:0000256" key="1">
    <source>
        <dbReference type="ARBA" id="ARBA00010790"/>
    </source>
</evidence>
<accession>A0A6J4PIS0</accession>
<organism evidence="2">
    <name type="scientific">uncultured Quadrisphaera sp</name>
    <dbReference type="NCBI Taxonomy" id="904978"/>
    <lineage>
        <taxon>Bacteria</taxon>
        <taxon>Bacillati</taxon>
        <taxon>Actinomycetota</taxon>
        <taxon>Actinomycetes</taxon>
        <taxon>Kineosporiales</taxon>
        <taxon>Kineosporiaceae</taxon>
        <taxon>Quadrisphaera</taxon>
        <taxon>environmental samples</taxon>
    </lineage>
</organism>
<dbReference type="EMBL" id="CADCUY010000368">
    <property type="protein sequence ID" value="CAA9417421.1"/>
    <property type="molecule type" value="Genomic_DNA"/>
</dbReference>
<evidence type="ECO:0000313" key="2">
    <source>
        <dbReference type="EMBL" id="CAA9417421.1"/>
    </source>
</evidence>
<protein>
    <submittedName>
        <fullName evidence="2">Oxidoreductase, GMC family</fullName>
    </submittedName>
</protein>
<dbReference type="PANTHER" id="PTHR11552:SF147">
    <property type="entry name" value="CHOLINE DEHYDROGENASE, MITOCHONDRIAL"/>
    <property type="match status" value="1"/>
</dbReference>
<dbReference type="InterPro" id="IPR036188">
    <property type="entry name" value="FAD/NAD-bd_sf"/>
</dbReference>
<proteinExistence type="inferred from homology"/>
<sequence>MPQPDVVVVGAGTAGCALAARLADAGRSVLLLEAGPVPVGAADWPAEIRDATSLAATAPGHPANWDLVAEVVPGRSVRVPRGRIAGGSSALNAAVW</sequence>
<name>A0A6J4PIS0_9ACTN</name>
<dbReference type="SUPFAM" id="SSF51905">
    <property type="entry name" value="FAD/NAD(P)-binding domain"/>
    <property type="match status" value="1"/>
</dbReference>
<dbReference type="PANTHER" id="PTHR11552">
    <property type="entry name" value="GLUCOSE-METHANOL-CHOLINE GMC OXIDOREDUCTASE"/>
    <property type="match status" value="1"/>
</dbReference>
<gene>
    <name evidence="2" type="ORF">AVDCRST_MAG35-1786</name>
</gene>
<dbReference type="AlphaFoldDB" id="A0A6J4PIS0"/>
<dbReference type="InterPro" id="IPR012132">
    <property type="entry name" value="GMC_OxRdtase"/>
</dbReference>
<dbReference type="Pfam" id="PF05834">
    <property type="entry name" value="Lycopene_cycl"/>
    <property type="match status" value="1"/>
</dbReference>
<dbReference type="GO" id="GO:0050660">
    <property type="term" value="F:flavin adenine dinucleotide binding"/>
    <property type="evidence" value="ECO:0007669"/>
    <property type="project" value="InterPro"/>
</dbReference>
<dbReference type="GO" id="GO:0016491">
    <property type="term" value="F:oxidoreductase activity"/>
    <property type="evidence" value="ECO:0007669"/>
    <property type="project" value="TreeGrafter"/>
</dbReference>
<dbReference type="Gene3D" id="3.50.50.60">
    <property type="entry name" value="FAD/NAD(P)-binding domain"/>
    <property type="match status" value="1"/>
</dbReference>
<comment type="similarity">
    <text evidence="1">Belongs to the GMC oxidoreductase family.</text>
</comment>
<feature type="non-terminal residue" evidence="2">
    <location>
        <position position="96"/>
    </location>
</feature>